<organism evidence="6 7">
    <name type="scientific">Desulfotignum phosphitoxidans DSM 13687</name>
    <dbReference type="NCBI Taxonomy" id="1286635"/>
    <lineage>
        <taxon>Bacteria</taxon>
        <taxon>Pseudomonadati</taxon>
        <taxon>Thermodesulfobacteriota</taxon>
        <taxon>Desulfobacteria</taxon>
        <taxon>Desulfobacterales</taxon>
        <taxon>Desulfobacteraceae</taxon>
        <taxon>Desulfotignum</taxon>
    </lineage>
</organism>
<dbReference type="Gene3D" id="3.40.50.10490">
    <property type="entry name" value="Glucose-6-phosphate isomerase like protein, domain 1"/>
    <property type="match status" value="1"/>
</dbReference>
<evidence type="ECO:0000256" key="3">
    <source>
        <dbReference type="ARBA" id="ARBA00023163"/>
    </source>
</evidence>
<keyword evidence="7" id="KW-1185">Reference proteome</keyword>
<dbReference type="CDD" id="cd05013">
    <property type="entry name" value="SIS_RpiR"/>
    <property type="match status" value="1"/>
</dbReference>
<dbReference type="GO" id="GO:0003677">
    <property type="term" value="F:DNA binding"/>
    <property type="evidence" value="ECO:0007669"/>
    <property type="project" value="UniProtKB-KW"/>
</dbReference>
<dbReference type="Gene3D" id="1.10.10.10">
    <property type="entry name" value="Winged helix-like DNA-binding domain superfamily/Winged helix DNA-binding domain"/>
    <property type="match status" value="1"/>
</dbReference>
<dbReference type="GO" id="GO:0097367">
    <property type="term" value="F:carbohydrate derivative binding"/>
    <property type="evidence" value="ECO:0007669"/>
    <property type="project" value="InterPro"/>
</dbReference>
<protein>
    <submittedName>
        <fullName evidence="6">Putative transcriptional regulator, RpiR family</fullName>
    </submittedName>
</protein>
<dbReference type="GO" id="GO:1901135">
    <property type="term" value="P:carbohydrate derivative metabolic process"/>
    <property type="evidence" value="ECO:0007669"/>
    <property type="project" value="InterPro"/>
</dbReference>
<evidence type="ECO:0000313" key="7">
    <source>
        <dbReference type="Proteomes" id="UP000014216"/>
    </source>
</evidence>
<evidence type="ECO:0000259" key="5">
    <source>
        <dbReference type="PROSITE" id="PS51464"/>
    </source>
</evidence>
<dbReference type="GO" id="GO:0003700">
    <property type="term" value="F:DNA-binding transcription factor activity"/>
    <property type="evidence" value="ECO:0007669"/>
    <property type="project" value="InterPro"/>
</dbReference>
<dbReference type="PROSITE" id="PS51464">
    <property type="entry name" value="SIS"/>
    <property type="match status" value="1"/>
</dbReference>
<dbReference type="AlphaFoldDB" id="S0FRN2"/>
<accession>S0FRN2</accession>
<dbReference type="Pfam" id="PF01380">
    <property type="entry name" value="SIS"/>
    <property type="match status" value="1"/>
</dbReference>
<name>S0FRN2_9BACT</name>
<dbReference type="InterPro" id="IPR000281">
    <property type="entry name" value="HTH_RpiR"/>
</dbReference>
<sequence length="302" mass="33982">MQISPTTLEDLQIRFNRIVSGNDDLKLSNKSVEIFRQMLTDPAATSVKTISELANEFGIHRSFLTRLAQKLGFKGFPEFQSVFRRELKGKTNFYTRQVEKYLQRDRVSSEFEKSTLEEVSTAEWSNILFAMENFDGKVFEAVVSSLKDARRISVLGLRGSYPVAYYLGYYLKMIRDDVSIAGMSGHILAEELGNLCPGDLLLAISAAPYTKSTVEACHIVHELGIDIIAITDSQISPLINYAKHTLFGACKGNYFFTPLISFIMYVEALLTALIKKSGHISITNLKKKEMIFAKMDTEIGKK</sequence>
<dbReference type="SUPFAM" id="SSF46689">
    <property type="entry name" value="Homeodomain-like"/>
    <property type="match status" value="1"/>
</dbReference>
<proteinExistence type="predicted"/>
<feature type="domain" description="SIS" evidence="5">
    <location>
        <begin position="142"/>
        <end position="279"/>
    </location>
</feature>
<dbReference type="OrthoDB" id="3574600at2"/>
<dbReference type="InterPro" id="IPR035472">
    <property type="entry name" value="RpiR-like_SIS"/>
</dbReference>
<dbReference type="PANTHER" id="PTHR30514">
    <property type="entry name" value="GLUCOKINASE"/>
    <property type="match status" value="1"/>
</dbReference>
<dbReference type="PATRIC" id="fig|1286635.3.peg.4656"/>
<evidence type="ECO:0000259" key="4">
    <source>
        <dbReference type="PROSITE" id="PS51071"/>
    </source>
</evidence>
<dbReference type="RefSeq" id="WP_006968614.1">
    <property type="nucleotide sequence ID" value="NZ_APJX01000016.1"/>
</dbReference>
<dbReference type="PROSITE" id="PS51071">
    <property type="entry name" value="HTH_RPIR"/>
    <property type="match status" value="1"/>
</dbReference>
<dbReference type="EMBL" id="APJX01000016">
    <property type="protein sequence ID" value="EMS77370.1"/>
    <property type="molecule type" value="Genomic_DNA"/>
</dbReference>
<dbReference type="InterPro" id="IPR046348">
    <property type="entry name" value="SIS_dom_sf"/>
</dbReference>
<keyword evidence="2" id="KW-0238">DNA-binding</keyword>
<dbReference type="InterPro" id="IPR036388">
    <property type="entry name" value="WH-like_DNA-bd_sf"/>
</dbReference>
<dbReference type="SUPFAM" id="SSF53697">
    <property type="entry name" value="SIS domain"/>
    <property type="match status" value="1"/>
</dbReference>
<reference evidence="6 7" key="1">
    <citation type="journal article" date="2013" name="Genome Announc.">
        <title>Draft Genome Sequence of Desulfotignum phosphitoxidans DSM 13687 Strain FiPS-3.</title>
        <authorList>
            <person name="Poehlein A."/>
            <person name="Daniel R."/>
            <person name="Simeonova D.D."/>
        </authorList>
    </citation>
    <scope>NUCLEOTIDE SEQUENCE [LARGE SCALE GENOMIC DNA]</scope>
    <source>
        <strain evidence="6 7">DSM 13687</strain>
    </source>
</reference>
<dbReference type="Proteomes" id="UP000014216">
    <property type="component" value="Unassembled WGS sequence"/>
</dbReference>
<dbReference type="Pfam" id="PF01418">
    <property type="entry name" value="HTH_6"/>
    <property type="match status" value="1"/>
</dbReference>
<dbReference type="InterPro" id="IPR001347">
    <property type="entry name" value="SIS_dom"/>
</dbReference>
<gene>
    <name evidence="6" type="ORF">Dpo_16c00230</name>
</gene>
<keyword evidence="1" id="KW-0805">Transcription regulation</keyword>
<keyword evidence="3" id="KW-0804">Transcription</keyword>
<evidence type="ECO:0000256" key="1">
    <source>
        <dbReference type="ARBA" id="ARBA00023015"/>
    </source>
</evidence>
<dbReference type="PANTHER" id="PTHR30514:SF18">
    <property type="entry name" value="RPIR-FAMILY TRANSCRIPTIONAL REGULATOR"/>
    <property type="match status" value="1"/>
</dbReference>
<dbReference type="InterPro" id="IPR047640">
    <property type="entry name" value="RpiR-like"/>
</dbReference>
<evidence type="ECO:0000313" key="6">
    <source>
        <dbReference type="EMBL" id="EMS77370.1"/>
    </source>
</evidence>
<dbReference type="InterPro" id="IPR009057">
    <property type="entry name" value="Homeodomain-like_sf"/>
</dbReference>
<evidence type="ECO:0000256" key="2">
    <source>
        <dbReference type="ARBA" id="ARBA00023125"/>
    </source>
</evidence>
<feature type="domain" description="HTH rpiR-type" evidence="4">
    <location>
        <begin position="14"/>
        <end position="90"/>
    </location>
</feature>
<comment type="caution">
    <text evidence="6">The sequence shown here is derived from an EMBL/GenBank/DDBJ whole genome shotgun (WGS) entry which is preliminary data.</text>
</comment>